<name>X1SRU4_9ZZZZ</name>
<dbReference type="EMBL" id="BARW01000875">
    <property type="protein sequence ID" value="GAI70519.1"/>
    <property type="molecule type" value="Genomic_DNA"/>
</dbReference>
<gene>
    <name evidence="1" type="ORF">S12H4_03201</name>
</gene>
<dbReference type="AlphaFoldDB" id="X1SRU4"/>
<accession>X1SRU4</accession>
<reference evidence="1" key="1">
    <citation type="journal article" date="2014" name="Front. Microbiol.">
        <title>High frequency of phylogenetically diverse reductive dehalogenase-homologous genes in deep subseafloor sedimentary metagenomes.</title>
        <authorList>
            <person name="Kawai M."/>
            <person name="Futagami T."/>
            <person name="Toyoda A."/>
            <person name="Takaki Y."/>
            <person name="Nishi S."/>
            <person name="Hori S."/>
            <person name="Arai W."/>
            <person name="Tsubouchi T."/>
            <person name="Morono Y."/>
            <person name="Uchiyama I."/>
            <person name="Ito T."/>
            <person name="Fujiyama A."/>
            <person name="Inagaki F."/>
            <person name="Takami H."/>
        </authorList>
    </citation>
    <scope>NUCLEOTIDE SEQUENCE</scope>
    <source>
        <strain evidence="1">Expedition CK06-06</strain>
    </source>
</reference>
<proteinExistence type="predicted"/>
<sequence length="145" mass="16111">MYGSVDGPLTQAEIIAGTYKGWYIVFTDFDNTDSIGKRDGEKVTSYAIVLMDTLIFTTFQPYDLNDPCIEASGVARLYKIHYATGSYSNVTPSEIVGSGLPQAPRYTFDIAGQGFKIINLPGEVIVEPVADIGIRRKLLWWHETH</sequence>
<evidence type="ECO:0000313" key="1">
    <source>
        <dbReference type="EMBL" id="GAI70519.1"/>
    </source>
</evidence>
<organism evidence="1">
    <name type="scientific">marine sediment metagenome</name>
    <dbReference type="NCBI Taxonomy" id="412755"/>
    <lineage>
        <taxon>unclassified sequences</taxon>
        <taxon>metagenomes</taxon>
        <taxon>ecological metagenomes</taxon>
    </lineage>
</organism>
<protein>
    <submittedName>
        <fullName evidence="1">Uncharacterized protein</fullName>
    </submittedName>
</protein>
<comment type="caution">
    <text evidence="1">The sequence shown here is derived from an EMBL/GenBank/DDBJ whole genome shotgun (WGS) entry which is preliminary data.</text>
</comment>